<dbReference type="Gene3D" id="2.130.10.10">
    <property type="entry name" value="YVTN repeat-like/Quinoprotein amine dehydrogenase"/>
    <property type="match status" value="1"/>
</dbReference>
<reference evidence="1 2" key="1">
    <citation type="submission" date="2019-02" db="EMBL/GenBank/DDBJ databases">
        <title>Draft genome sequences of novel Actinobacteria.</title>
        <authorList>
            <person name="Sahin N."/>
            <person name="Ay H."/>
            <person name="Saygin H."/>
        </authorList>
    </citation>
    <scope>NUCLEOTIDE SEQUENCE [LARGE SCALE GENOMIC DNA]</scope>
    <source>
        <strain evidence="1 2">8K307</strain>
    </source>
</reference>
<dbReference type="EMBL" id="SMLB01000017">
    <property type="protein sequence ID" value="TDD68903.1"/>
    <property type="molecule type" value="Genomic_DNA"/>
</dbReference>
<dbReference type="Proteomes" id="UP000295217">
    <property type="component" value="Unassembled WGS sequence"/>
</dbReference>
<accession>A0A4R5A9I2</accession>
<organism evidence="1 2">
    <name type="scientific">Jiangella aurantiaca</name>
    <dbReference type="NCBI Taxonomy" id="2530373"/>
    <lineage>
        <taxon>Bacteria</taxon>
        <taxon>Bacillati</taxon>
        <taxon>Actinomycetota</taxon>
        <taxon>Actinomycetes</taxon>
        <taxon>Jiangellales</taxon>
        <taxon>Jiangellaceae</taxon>
        <taxon>Jiangella</taxon>
    </lineage>
</organism>
<dbReference type="InterPro" id="IPR015943">
    <property type="entry name" value="WD40/YVTN_repeat-like_dom_sf"/>
</dbReference>
<keyword evidence="2" id="KW-1185">Reference proteome</keyword>
<dbReference type="AlphaFoldDB" id="A0A4R5A9I2"/>
<proteinExistence type="predicted"/>
<evidence type="ECO:0000313" key="1">
    <source>
        <dbReference type="EMBL" id="TDD68903.1"/>
    </source>
</evidence>
<protein>
    <recommendedName>
        <fullName evidence="3">Lipoprotein LpqB beta-propeller domain-containing protein</fullName>
    </recommendedName>
</protein>
<evidence type="ECO:0008006" key="3">
    <source>
        <dbReference type="Google" id="ProtNLM"/>
    </source>
</evidence>
<dbReference type="SUPFAM" id="SSF50969">
    <property type="entry name" value="YVTN repeat-like/Quinoprotein amine dehydrogenase"/>
    <property type="match status" value="1"/>
</dbReference>
<sequence>MFGCADGVLVVPVDPADDTTRRVPAITRIPLSTGGTSRTALAVTTTPDGEQLLVLTHQGFLQIRDGRDGDLRHEIQLGERVDLDFHEHVDRATAPDLAAADDHVYVSQPGRQRIVTVDLTRGRVVDRTDVDGMPTRMVLLGAN</sequence>
<comment type="caution">
    <text evidence="1">The sequence shown here is derived from an EMBL/GenBank/DDBJ whole genome shotgun (WGS) entry which is preliminary data.</text>
</comment>
<dbReference type="InterPro" id="IPR011044">
    <property type="entry name" value="Quino_amine_DH_bsu"/>
</dbReference>
<dbReference type="OrthoDB" id="5186104at2"/>
<dbReference type="RefSeq" id="WP_132103800.1">
    <property type="nucleotide sequence ID" value="NZ_SMLB01000017.1"/>
</dbReference>
<evidence type="ECO:0000313" key="2">
    <source>
        <dbReference type="Proteomes" id="UP000295217"/>
    </source>
</evidence>
<gene>
    <name evidence="1" type="ORF">E1262_14245</name>
</gene>
<name>A0A4R5A9I2_9ACTN</name>